<feature type="transmembrane region" description="Helical" evidence="8">
    <location>
        <begin position="329"/>
        <end position="349"/>
    </location>
</feature>
<feature type="transmembrane region" description="Helical" evidence="8">
    <location>
        <begin position="303"/>
        <end position="323"/>
    </location>
</feature>
<evidence type="ECO:0000256" key="3">
    <source>
        <dbReference type="ARBA" id="ARBA00022679"/>
    </source>
</evidence>
<evidence type="ECO:0000256" key="6">
    <source>
        <dbReference type="ARBA" id="ARBA00023136"/>
    </source>
</evidence>
<sequence length="532" mass="57158">MNQLAMTPFILVTLAAAFIAMLVLVPVVRAFAIRVGLVDNPDAERKLHDRPIALAGGLAVFIATGIAFLVGIAYESGWAEFGKMTELSSRWFVLLGASSAILIVGLIDDKWALRGRQKLLAQCVIAMIVVGSGTVMRSVSLFGFEIPLGIFAIPVSVLWLLLAINALNLLDGADGMATTVGAFVCGGLALLSASSGHSASTVIAATALCGALLGFLVFNRPPATIFLGDAGSMMIGLMVGVLAMWCSLKESAVVVAAPVAILVLPLFDSTAAIIRRWMTGRSMYATDRGHLHHLLNEKFGPNGMLLVVAGLCTLSSTIAVLSVRFNQDWLILLGAVAVLGFLVLTRTFGHSECRLLLGRLYHFAHSFAVRPKDCETSKHLRSVQIQGDGCWEPVWEPLVEFAKRHDLAKVQIDANMAWLHEGYHATWQSVRLPEKSVQSVVRIPLFATRPGEDESVPIGKVEVIANSSHESLAQLSYFLEHAEELQAQVSYLVDNLGKKNAASRKKATTVETAAKSNELVVGSEEVEAVHTS</sequence>
<dbReference type="GO" id="GO:0046872">
    <property type="term" value="F:metal ion binding"/>
    <property type="evidence" value="ECO:0007669"/>
    <property type="project" value="UniProtKB-KW"/>
</dbReference>
<evidence type="ECO:0000256" key="5">
    <source>
        <dbReference type="ARBA" id="ARBA00022989"/>
    </source>
</evidence>
<feature type="transmembrane region" description="Helical" evidence="8">
    <location>
        <begin position="251"/>
        <end position="274"/>
    </location>
</feature>
<proteinExistence type="predicted"/>
<protein>
    <submittedName>
        <fullName evidence="9">Undecaprenyl-phosphate N-acetylglucosaminyl 1-phosphate transferase</fullName>
    </submittedName>
</protein>
<feature type="transmembrane region" description="Helical" evidence="8">
    <location>
        <begin position="6"/>
        <end position="31"/>
    </location>
</feature>
<evidence type="ECO:0000256" key="4">
    <source>
        <dbReference type="ARBA" id="ARBA00022692"/>
    </source>
</evidence>
<evidence type="ECO:0000313" key="9">
    <source>
        <dbReference type="EMBL" id="EKK00216.1"/>
    </source>
</evidence>
<comment type="caution">
    <text evidence="9">The sequence shown here is derived from an EMBL/GenBank/DDBJ whole genome shotgun (WGS) entry which is preliminary data.</text>
</comment>
<keyword evidence="6 8" id="KW-0472">Membrane</keyword>
<feature type="transmembrane region" description="Helical" evidence="8">
    <location>
        <begin position="146"/>
        <end position="164"/>
    </location>
</feature>
<keyword evidence="4 8" id="KW-0812">Transmembrane</keyword>
<dbReference type="PATRIC" id="fig|993517.3.peg.4950"/>
<accession>K5E356</accession>
<dbReference type="CDD" id="cd06853">
    <property type="entry name" value="GT_WecA_like"/>
    <property type="match status" value="1"/>
</dbReference>
<dbReference type="AlphaFoldDB" id="K5E356"/>
<name>K5E356_RHOBT</name>
<evidence type="ECO:0000313" key="10">
    <source>
        <dbReference type="Proteomes" id="UP000007993"/>
    </source>
</evidence>
<keyword evidence="2" id="KW-1003">Cell membrane</keyword>
<comment type="subcellular location">
    <subcellularLocation>
        <location evidence="1">Cell membrane</location>
        <topology evidence="1">Multi-pass membrane protein</topology>
    </subcellularLocation>
</comment>
<dbReference type="GO" id="GO:0016780">
    <property type="term" value="F:phosphotransferase activity, for other substituted phosphate groups"/>
    <property type="evidence" value="ECO:0007669"/>
    <property type="project" value="InterPro"/>
</dbReference>
<dbReference type="GO" id="GO:0005886">
    <property type="term" value="C:plasma membrane"/>
    <property type="evidence" value="ECO:0007669"/>
    <property type="project" value="UniProtKB-SubCell"/>
</dbReference>
<keyword evidence="5 8" id="KW-1133">Transmembrane helix</keyword>
<dbReference type="EMBL" id="AMCW01000133">
    <property type="protein sequence ID" value="EKK00216.1"/>
    <property type="molecule type" value="Genomic_DNA"/>
</dbReference>
<evidence type="ECO:0000256" key="2">
    <source>
        <dbReference type="ARBA" id="ARBA00022475"/>
    </source>
</evidence>
<feature type="transmembrane region" description="Helical" evidence="8">
    <location>
        <begin position="89"/>
        <end position="107"/>
    </location>
</feature>
<dbReference type="Proteomes" id="UP000007993">
    <property type="component" value="Unassembled WGS sequence"/>
</dbReference>
<keyword evidence="3 9" id="KW-0808">Transferase</keyword>
<dbReference type="PANTHER" id="PTHR22926">
    <property type="entry name" value="PHOSPHO-N-ACETYLMURAMOYL-PENTAPEPTIDE-TRANSFERASE"/>
    <property type="match status" value="1"/>
</dbReference>
<organism evidence="9 10">
    <name type="scientific">Rhodopirellula baltica SH28</name>
    <dbReference type="NCBI Taxonomy" id="993517"/>
    <lineage>
        <taxon>Bacteria</taxon>
        <taxon>Pseudomonadati</taxon>
        <taxon>Planctomycetota</taxon>
        <taxon>Planctomycetia</taxon>
        <taxon>Pirellulales</taxon>
        <taxon>Pirellulaceae</taxon>
        <taxon>Rhodopirellula</taxon>
    </lineage>
</organism>
<feature type="binding site" evidence="7">
    <location>
        <position position="229"/>
    </location>
    <ligand>
        <name>Mg(2+)</name>
        <dbReference type="ChEBI" id="CHEBI:18420"/>
    </ligand>
</feature>
<evidence type="ECO:0000256" key="1">
    <source>
        <dbReference type="ARBA" id="ARBA00004651"/>
    </source>
</evidence>
<feature type="transmembrane region" description="Helical" evidence="8">
    <location>
        <begin position="119"/>
        <end position="140"/>
    </location>
</feature>
<keyword evidence="7" id="KW-0460">Magnesium</keyword>
<dbReference type="GO" id="GO:0044038">
    <property type="term" value="P:cell wall macromolecule biosynthetic process"/>
    <property type="evidence" value="ECO:0007669"/>
    <property type="project" value="TreeGrafter"/>
</dbReference>
<feature type="transmembrane region" description="Helical" evidence="8">
    <location>
        <begin position="52"/>
        <end position="74"/>
    </location>
</feature>
<dbReference type="Pfam" id="PF00953">
    <property type="entry name" value="Glycos_transf_4"/>
    <property type="match status" value="1"/>
</dbReference>
<feature type="binding site" evidence="7">
    <location>
        <position position="168"/>
    </location>
    <ligand>
        <name>Mg(2+)</name>
        <dbReference type="ChEBI" id="CHEBI:18420"/>
    </ligand>
</feature>
<feature type="transmembrane region" description="Helical" evidence="8">
    <location>
        <begin position="225"/>
        <end position="245"/>
    </location>
</feature>
<dbReference type="InterPro" id="IPR000715">
    <property type="entry name" value="Glycosyl_transferase_4"/>
</dbReference>
<feature type="transmembrane region" description="Helical" evidence="8">
    <location>
        <begin position="176"/>
        <end position="193"/>
    </location>
</feature>
<comment type="cofactor">
    <cofactor evidence="7">
        <name>Mg(2+)</name>
        <dbReference type="ChEBI" id="CHEBI:18420"/>
    </cofactor>
</comment>
<dbReference type="GO" id="GO:0071555">
    <property type="term" value="P:cell wall organization"/>
    <property type="evidence" value="ECO:0007669"/>
    <property type="project" value="TreeGrafter"/>
</dbReference>
<dbReference type="GO" id="GO:0009103">
    <property type="term" value="P:lipopolysaccharide biosynthetic process"/>
    <property type="evidence" value="ECO:0007669"/>
    <property type="project" value="TreeGrafter"/>
</dbReference>
<keyword evidence="7" id="KW-0479">Metal-binding</keyword>
<gene>
    <name evidence="9" type="ORF">RBSH_04553</name>
</gene>
<reference evidence="9 10" key="1">
    <citation type="journal article" date="2013" name="Mar. Genomics">
        <title>Expression of sulfatases in Rhodopirellula baltica and the diversity of sulfatases in the genus Rhodopirellula.</title>
        <authorList>
            <person name="Wegner C.E."/>
            <person name="Richter-Heitmann T."/>
            <person name="Klindworth A."/>
            <person name="Klockow C."/>
            <person name="Richter M."/>
            <person name="Achstetter T."/>
            <person name="Glockner F.O."/>
            <person name="Harder J."/>
        </authorList>
    </citation>
    <scope>NUCLEOTIDE SEQUENCE [LARGE SCALE GENOMIC DNA]</scope>
    <source>
        <strain evidence="9 10">SH28</strain>
    </source>
</reference>
<evidence type="ECO:0000256" key="7">
    <source>
        <dbReference type="PIRSR" id="PIRSR600715-1"/>
    </source>
</evidence>
<dbReference type="PANTHER" id="PTHR22926:SF3">
    <property type="entry name" value="UNDECAPRENYL-PHOSPHATE ALPHA-N-ACETYLGLUCOSAMINYL 1-PHOSPHATE TRANSFERASE"/>
    <property type="match status" value="1"/>
</dbReference>
<evidence type="ECO:0000256" key="8">
    <source>
        <dbReference type="SAM" id="Phobius"/>
    </source>
</evidence>